<dbReference type="SUPFAM" id="SSF55785">
    <property type="entry name" value="PYP-like sensor domain (PAS domain)"/>
    <property type="match status" value="2"/>
</dbReference>
<dbReference type="InterPro" id="IPR036097">
    <property type="entry name" value="HisK_dim/P_sf"/>
</dbReference>
<comment type="caution">
    <text evidence="4">The sequence shown here is derived from an EMBL/GenBank/DDBJ whole genome shotgun (WGS) entry which is preliminary data.</text>
</comment>
<accession>A0A4R6IQI3</accession>
<evidence type="ECO:0000259" key="3">
    <source>
        <dbReference type="PROSITE" id="PS50112"/>
    </source>
</evidence>
<protein>
    <recommendedName>
        <fullName evidence="2">histidine kinase</fullName>
        <ecNumber evidence="2">2.7.13.3</ecNumber>
    </recommendedName>
</protein>
<dbReference type="Gene3D" id="3.30.450.20">
    <property type="entry name" value="PAS domain"/>
    <property type="match status" value="2"/>
</dbReference>
<dbReference type="PANTHER" id="PTHR44757">
    <property type="entry name" value="DIGUANYLATE CYCLASE DGCP"/>
    <property type="match status" value="1"/>
</dbReference>
<dbReference type="InterPro" id="IPR013767">
    <property type="entry name" value="PAS_fold"/>
</dbReference>
<dbReference type="Pfam" id="PF00989">
    <property type="entry name" value="PAS"/>
    <property type="match status" value="1"/>
</dbReference>
<evidence type="ECO:0000256" key="1">
    <source>
        <dbReference type="ARBA" id="ARBA00000085"/>
    </source>
</evidence>
<feature type="domain" description="PAS" evidence="3">
    <location>
        <begin position="143"/>
        <end position="214"/>
    </location>
</feature>
<dbReference type="GO" id="GO:0006355">
    <property type="term" value="P:regulation of DNA-templated transcription"/>
    <property type="evidence" value="ECO:0007669"/>
    <property type="project" value="InterPro"/>
</dbReference>
<dbReference type="EC" id="2.7.13.3" evidence="2"/>
<keyword evidence="5" id="KW-1185">Reference proteome</keyword>
<evidence type="ECO:0000313" key="5">
    <source>
        <dbReference type="Proteomes" id="UP000295499"/>
    </source>
</evidence>
<proteinExistence type="predicted"/>
<dbReference type="AlphaFoldDB" id="A0A4R6IQI3"/>
<dbReference type="RefSeq" id="WP_133552034.1">
    <property type="nucleotide sequence ID" value="NZ_SNWM01000001.1"/>
</dbReference>
<dbReference type="EMBL" id="SNWM01000001">
    <property type="protein sequence ID" value="TDO24225.1"/>
    <property type="molecule type" value="Genomic_DNA"/>
</dbReference>
<dbReference type="NCBIfam" id="TIGR00229">
    <property type="entry name" value="sensory_box"/>
    <property type="match status" value="2"/>
</dbReference>
<organism evidence="4 5">
    <name type="scientific">Pedobacter duraquae</name>
    <dbReference type="NCBI Taxonomy" id="425511"/>
    <lineage>
        <taxon>Bacteria</taxon>
        <taxon>Pseudomonadati</taxon>
        <taxon>Bacteroidota</taxon>
        <taxon>Sphingobacteriia</taxon>
        <taxon>Sphingobacteriales</taxon>
        <taxon>Sphingobacteriaceae</taxon>
        <taxon>Pedobacter</taxon>
    </lineage>
</organism>
<dbReference type="InterPro" id="IPR052155">
    <property type="entry name" value="Biofilm_reg_signaling"/>
</dbReference>
<gene>
    <name evidence="4" type="ORF">CLV32_0514</name>
</gene>
<dbReference type="GO" id="GO:0000155">
    <property type="term" value="F:phosphorelay sensor kinase activity"/>
    <property type="evidence" value="ECO:0007669"/>
    <property type="project" value="InterPro"/>
</dbReference>
<dbReference type="CDD" id="cd00082">
    <property type="entry name" value="HisKA"/>
    <property type="match status" value="1"/>
</dbReference>
<sequence length="332" mass="38346">MTVPTASQHDGAQQEPEDFEQQLLKYQKRIANILESFTDAFFEVDGNWTVTYWNKEAERLLDKPRDQIIGLNLWEVYADAVPLKFFEEYHRARDQNIAVRFEEYFGPKNIWLEVAAFPSGDGLSVYFKDISSSKENLEMLMRERQKYSDLFNLSPVPQWVYELTTLKFLDVNEAAIAHYGYSREEFLNMTIKDIRPESDLELLQETLRKQITPGILNKSMVRHQKKNGDIISVLVEGNSIFFEGRTARLVMVVDRTTEIEAAEAARIQAARLQEISWIQSHKVRSPLASILGLISLIEVNREDPGAIQELIPLLKVSAEELDHVLKEILQKI</sequence>
<dbReference type="InterPro" id="IPR003661">
    <property type="entry name" value="HisK_dim/P_dom"/>
</dbReference>
<dbReference type="InterPro" id="IPR035965">
    <property type="entry name" value="PAS-like_dom_sf"/>
</dbReference>
<evidence type="ECO:0000313" key="4">
    <source>
        <dbReference type="EMBL" id="TDO24225.1"/>
    </source>
</evidence>
<evidence type="ECO:0000256" key="2">
    <source>
        <dbReference type="ARBA" id="ARBA00012438"/>
    </source>
</evidence>
<reference evidence="4 5" key="1">
    <citation type="submission" date="2019-03" db="EMBL/GenBank/DDBJ databases">
        <title>Genomic Encyclopedia of Archaeal and Bacterial Type Strains, Phase II (KMG-II): from individual species to whole genera.</title>
        <authorList>
            <person name="Goeker M."/>
        </authorList>
    </citation>
    <scope>NUCLEOTIDE SEQUENCE [LARGE SCALE GENOMIC DNA]</scope>
    <source>
        <strain evidence="4 5">DSM 19034</strain>
    </source>
</reference>
<name>A0A4R6IQI3_9SPHI</name>
<dbReference type="PANTHER" id="PTHR44757:SF2">
    <property type="entry name" value="BIOFILM ARCHITECTURE MAINTENANCE PROTEIN MBAA"/>
    <property type="match status" value="1"/>
</dbReference>
<dbReference type="CDD" id="cd00130">
    <property type="entry name" value="PAS"/>
    <property type="match status" value="2"/>
</dbReference>
<dbReference type="InterPro" id="IPR000014">
    <property type="entry name" value="PAS"/>
</dbReference>
<dbReference type="SMART" id="SM00091">
    <property type="entry name" value="PAS"/>
    <property type="match status" value="2"/>
</dbReference>
<dbReference type="PROSITE" id="PS50112">
    <property type="entry name" value="PAS"/>
    <property type="match status" value="2"/>
</dbReference>
<comment type="catalytic activity">
    <reaction evidence="1">
        <text>ATP + protein L-histidine = ADP + protein N-phospho-L-histidine.</text>
        <dbReference type="EC" id="2.7.13.3"/>
    </reaction>
</comment>
<dbReference type="Pfam" id="PF13426">
    <property type="entry name" value="PAS_9"/>
    <property type="match status" value="1"/>
</dbReference>
<feature type="domain" description="PAS" evidence="3">
    <location>
        <begin position="26"/>
        <end position="70"/>
    </location>
</feature>
<dbReference type="Proteomes" id="UP000295499">
    <property type="component" value="Unassembled WGS sequence"/>
</dbReference>
<dbReference type="SUPFAM" id="SSF47384">
    <property type="entry name" value="Homodimeric domain of signal transducing histidine kinase"/>
    <property type="match status" value="1"/>
</dbReference>
<dbReference type="OrthoDB" id="6231665at2"/>